<protein>
    <submittedName>
        <fullName evidence="1">BnaC06g26970D protein</fullName>
    </submittedName>
</protein>
<evidence type="ECO:0000313" key="1">
    <source>
        <dbReference type="EMBL" id="CDY39294.1"/>
    </source>
</evidence>
<reference evidence="1 2" key="1">
    <citation type="journal article" date="2014" name="Science">
        <title>Plant genetics. Early allopolyploid evolution in the post-Neolithic Brassica napus oilseed genome.</title>
        <authorList>
            <person name="Chalhoub B."/>
            <person name="Denoeud F."/>
            <person name="Liu S."/>
            <person name="Parkin I.A."/>
            <person name="Tang H."/>
            <person name="Wang X."/>
            <person name="Chiquet J."/>
            <person name="Belcram H."/>
            <person name="Tong C."/>
            <person name="Samans B."/>
            <person name="Correa M."/>
            <person name="Da Silva C."/>
            <person name="Just J."/>
            <person name="Falentin C."/>
            <person name="Koh C.S."/>
            <person name="Le Clainche I."/>
            <person name="Bernard M."/>
            <person name="Bento P."/>
            <person name="Noel B."/>
            <person name="Labadie K."/>
            <person name="Alberti A."/>
            <person name="Charles M."/>
            <person name="Arnaud D."/>
            <person name="Guo H."/>
            <person name="Daviaud C."/>
            <person name="Alamery S."/>
            <person name="Jabbari K."/>
            <person name="Zhao M."/>
            <person name="Edger P.P."/>
            <person name="Chelaifa H."/>
            <person name="Tack D."/>
            <person name="Lassalle G."/>
            <person name="Mestiri I."/>
            <person name="Schnel N."/>
            <person name="Le Paslier M.C."/>
            <person name="Fan G."/>
            <person name="Renault V."/>
            <person name="Bayer P.E."/>
            <person name="Golicz A.A."/>
            <person name="Manoli S."/>
            <person name="Lee T.H."/>
            <person name="Thi V.H."/>
            <person name="Chalabi S."/>
            <person name="Hu Q."/>
            <person name="Fan C."/>
            <person name="Tollenaere R."/>
            <person name="Lu Y."/>
            <person name="Battail C."/>
            <person name="Shen J."/>
            <person name="Sidebottom C.H."/>
            <person name="Wang X."/>
            <person name="Canaguier A."/>
            <person name="Chauveau A."/>
            <person name="Berard A."/>
            <person name="Deniot G."/>
            <person name="Guan M."/>
            <person name="Liu Z."/>
            <person name="Sun F."/>
            <person name="Lim Y.P."/>
            <person name="Lyons E."/>
            <person name="Town C.D."/>
            <person name="Bancroft I."/>
            <person name="Wang X."/>
            <person name="Meng J."/>
            <person name="Ma J."/>
            <person name="Pires J.C."/>
            <person name="King G.J."/>
            <person name="Brunel D."/>
            <person name="Delourme R."/>
            <person name="Renard M."/>
            <person name="Aury J.M."/>
            <person name="Adams K.L."/>
            <person name="Batley J."/>
            <person name="Snowdon R.J."/>
            <person name="Tost J."/>
            <person name="Edwards D."/>
            <person name="Zhou Y."/>
            <person name="Hua W."/>
            <person name="Sharpe A.G."/>
            <person name="Paterson A.H."/>
            <person name="Guan C."/>
            <person name="Wincker P."/>
        </authorList>
    </citation>
    <scope>NUCLEOTIDE SEQUENCE [LARGE SCALE GENOMIC DNA]</scope>
    <source>
        <strain evidence="2">cv. Darmor-bzh</strain>
    </source>
</reference>
<proteinExistence type="predicted"/>
<dbReference type="Proteomes" id="UP000028999">
    <property type="component" value="Unassembled WGS sequence"/>
</dbReference>
<accession>A0A078HPG0</accession>
<dbReference type="AlphaFoldDB" id="A0A078HPG0"/>
<organism evidence="1 2">
    <name type="scientific">Brassica napus</name>
    <name type="common">Rape</name>
    <dbReference type="NCBI Taxonomy" id="3708"/>
    <lineage>
        <taxon>Eukaryota</taxon>
        <taxon>Viridiplantae</taxon>
        <taxon>Streptophyta</taxon>
        <taxon>Embryophyta</taxon>
        <taxon>Tracheophyta</taxon>
        <taxon>Spermatophyta</taxon>
        <taxon>Magnoliopsida</taxon>
        <taxon>eudicotyledons</taxon>
        <taxon>Gunneridae</taxon>
        <taxon>Pentapetalae</taxon>
        <taxon>rosids</taxon>
        <taxon>malvids</taxon>
        <taxon>Brassicales</taxon>
        <taxon>Brassicaceae</taxon>
        <taxon>Brassiceae</taxon>
        <taxon>Brassica</taxon>
    </lineage>
</organism>
<sequence>MLKLKISNQMCLLCLSYFQSVSS</sequence>
<keyword evidence="2" id="KW-1185">Reference proteome</keyword>
<evidence type="ECO:0000313" key="2">
    <source>
        <dbReference type="Proteomes" id="UP000028999"/>
    </source>
</evidence>
<dbReference type="Gramene" id="CDY39294">
    <property type="protein sequence ID" value="CDY39294"/>
    <property type="gene ID" value="GSBRNA2T00067541001"/>
</dbReference>
<name>A0A078HPG0_BRANA</name>
<dbReference type="EMBL" id="LK032444">
    <property type="protein sequence ID" value="CDY39294.1"/>
    <property type="molecule type" value="Genomic_DNA"/>
</dbReference>
<dbReference type="PaxDb" id="3708-A0A078HPG0"/>
<gene>
    <name evidence="1" type="primary">BnaC06g26970D</name>
    <name evidence="1" type="ORF">GSBRNA2T00067541001</name>
</gene>